<feature type="chain" id="PRO_5047241533" evidence="1">
    <location>
        <begin position="30"/>
        <end position="210"/>
    </location>
</feature>
<keyword evidence="1" id="KW-0732">Signal</keyword>
<evidence type="ECO:0000313" key="3">
    <source>
        <dbReference type="Proteomes" id="UP001500221"/>
    </source>
</evidence>
<evidence type="ECO:0000313" key="2">
    <source>
        <dbReference type="EMBL" id="GAA5144138.1"/>
    </source>
</evidence>
<evidence type="ECO:0000256" key="1">
    <source>
        <dbReference type="SAM" id="SignalP"/>
    </source>
</evidence>
<proteinExistence type="predicted"/>
<dbReference type="EMBL" id="BAABKG010000001">
    <property type="protein sequence ID" value="GAA5144138.1"/>
    <property type="molecule type" value="Genomic_DNA"/>
</dbReference>
<gene>
    <name evidence="2" type="ORF">GCM10023340_11230</name>
</gene>
<accession>A0ABP9PCA9</accession>
<protein>
    <submittedName>
        <fullName evidence="2">Uncharacterized protein</fullName>
    </submittedName>
</protein>
<keyword evidence="3" id="KW-1185">Reference proteome</keyword>
<feature type="signal peptide" evidence="1">
    <location>
        <begin position="1"/>
        <end position="29"/>
    </location>
</feature>
<dbReference type="Proteomes" id="UP001500221">
    <property type="component" value="Unassembled WGS sequence"/>
</dbReference>
<organism evidence="2 3">
    <name type="scientific">Nocardioides marinquilinus</name>
    <dbReference type="NCBI Taxonomy" id="1210400"/>
    <lineage>
        <taxon>Bacteria</taxon>
        <taxon>Bacillati</taxon>
        <taxon>Actinomycetota</taxon>
        <taxon>Actinomycetes</taxon>
        <taxon>Propionibacteriales</taxon>
        <taxon>Nocardioidaceae</taxon>
        <taxon>Nocardioides</taxon>
    </lineage>
</organism>
<reference evidence="3" key="1">
    <citation type="journal article" date="2019" name="Int. J. Syst. Evol. Microbiol.">
        <title>The Global Catalogue of Microorganisms (GCM) 10K type strain sequencing project: providing services to taxonomists for standard genome sequencing and annotation.</title>
        <authorList>
            <consortium name="The Broad Institute Genomics Platform"/>
            <consortium name="The Broad Institute Genome Sequencing Center for Infectious Disease"/>
            <person name="Wu L."/>
            <person name="Ma J."/>
        </authorList>
    </citation>
    <scope>NUCLEOTIDE SEQUENCE [LARGE SCALE GENOMIC DNA]</scope>
    <source>
        <strain evidence="3">JCM 18459</strain>
    </source>
</reference>
<comment type="caution">
    <text evidence="2">The sequence shown here is derived from an EMBL/GenBank/DDBJ whole genome shotgun (WGS) entry which is preliminary data.</text>
</comment>
<sequence>MTTGLSMRASMRACLLHGLAVLVATGSLAAVAPAAHAETWHVTDRWHDVQSMDTSGDGPMSTTPRNRSADITALQVHHGTRWVTATLRVRDLTPRDRVVVVSLALPDRVEGYLAAWLVDGEIEAESSLLDGMDFIDCPATASTQPRRGVVRLAVRRDCLGDPEWVRANGSVSAGSERSFDDSRRAFTDVVLGPVRTRTGRVAYGPRIEVG</sequence>
<name>A0ABP9PCA9_9ACTN</name>